<reference evidence="2" key="1">
    <citation type="journal article" date="2019" name="Int. J. Syst. Evol. Microbiol.">
        <title>The Global Catalogue of Microorganisms (GCM) 10K type strain sequencing project: providing services to taxonomists for standard genome sequencing and annotation.</title>
        <authorList>
            <consortium name="The Broad Institute Genomics Platform"/>
            <consortium name="The Broad Institute Genome Sequencing Center for Infectious Disease"/>
            <person name="Wu L."/>
            <person name="Ma J."/>
        </authorList>
    </citation>
    <scope>NUCLEOTIDE SEQUENCE [LARGE SCALE GENOMIC DNA]</scope>
    <source>
        <strain evidence="2">JCM 17336</strain>
    </source>
</reference>
<evidence type="ECO:0000313" key="1">
    <source>
        <dbReference type="EMBL" id="GAA3740402.1"/>
    </source>
</evidence>
<keyword evidence="2" id="KW-1185">Reference proteome</keyword>
<comment type="caution">
    <text evidence="1">The sequence shown here is derived from an EMBL/GenBank/DDBJ whole genome shotgun (WGS) entry which is preliminary data.</text>
</comment>
<accession>A0ABP7FI88</accession>
<dbReference type="Proteomes" id="UP001501367">
    <property type="component" value="Unassembled WGS sequence"/>
</dbReference>
<protein>
    <submittedName>
        <fullName evidence="1">Uncharacterized protein</fullName>
    </submittedName>
</protein>
<proteinExistence type="predicted"/>
<organism evidence="1 2">
    <name type="scientific">Flavobacterium ginsengisoli</name>
    <dbReference type="NCBI Taxonomy" id="871694"/>
    <lineage>
        <taxon>Bacteria</taxon>
        <taxon>Pseudomonadati</taxon>
        <taxon>Bacteroidota</taxon>
        <taxon>Flavobacteriia</taxon>
        <taxon>Flavobacteriales</taxon>
        <taxon>Flavobacteriaceae</taxon>
        <taxon>Flavobacterium</taxon>
    </lineage>
</organism>
<evidence type="ECO:0000313" key="2">
    <source>
        <dbReference type="Proteomes" id="UP001501367"/>
    </source>
</evidence>
<dbReference type="RefSeq" id="WP_278021668.1">
    <property type="nucleotide sequence ID" value="NZ_BAABDT010000005.1"/>
</dbReference>
<dbReference type="EMBL" id="BAABDT010000005">
    <property type="protein sequence ID" value="GAA3740402.1"/>
    <property type="molecule type" value="Genomic_DNA"/>
</dbReference>
<sequence>MKFSLDFTTDYGQFYLNEKDDEGDTESEGFWSNEAFNDKLAVEKGILGISIENSDGIVKCELEFLDSKSLISDFSDFDHVVEASLEIKTGFVQINDCPLTTLILEEKIETGNYRVRVYYSNLESAYSEDPKDCYRIEMWKDVFSDRHVLKRFENKF</sequence>
<name>A0ABP7FI88_9FLAO</name>
<gene>
    <name evidence="1" type="ORF">GCM10022422_24990</name>
</gene>